<dbReference type="GO" id="GO:0005736">
    <property type="term" value="C:RNA polymerase I complex"/>
    <property type="evidence" value="ECO:0007669"/>
    <property type="project" value="TreeGrafter"/>
</dbReference>
<dbReference type="eggNOG" id="KOG4134">
    <property type="taxonomic scope" value="Eukaryota"/>
</dbReference>
<evidence type="ECO:0000256" key="1">
    <source>
        <dbReference type="ARBA" id="ARBA00004123"/>
    </source>
</evidence>
<feature type="compositionally biased region" description="Low complexity" evidence="5">
    <location>
        <begin position="45"/>
        <end position="58"/>
    </location>
</feature>
<dbReference type="Gene3D" id="2.40.50.1060">
    <property type="match status" value="1"/>
</dbReference>
<evidence type="ECO:0000313" key="7">
    <source>
        <dbReference type="EMBL" id="CCF54337.1"/>
    </source>
</evidence>
<evidence type="ECO:0000313" key="8">
    <source>
        <dbReference type="Proteomes" id="UP000006174"/>
    </source>
</evidence>
<evidence type="ECO:0000256" key="3">
    <source>
        <dbReference type="ARBA" id="ARBA00023163"/>
    </source>
</evidence>
<gene>
    <name evidence="7" type="ORF">UHOR_02049</name>
</gene>
<dbReference type="Pfam" id="PF17875">
    <property type="entry name" value="RPA43_OB"/>
    <property type="match status" value="1"/>
</dbReference>
<evidence type="ECO:0000259" key="6">
    <source>
        <dbReference type="Pfam" id="PF17875"/>
    </source>
</evidence>
<accession>I2G594</accession>
<dbReference type="Proteomes" id="UP000006174">
    <property type="component" value="Unassembled WGS sequence"/>
</dbReference>
<dbReference type="PANTHER" id="PTHR12709">
    <property type="entry name" value="DNA-DIRECTED RNA POLYMERASE II, III"/>
    <property type="match status" value="1"/>
</dbReference>
<keyword evidence="8" id="KW-1185">Reference proteome</keyword>
<name>I2G594_USTHO</name>
<sequence>MSKDKPKSKDKSSKRRDSSSSCSPKKSRKSSSSIDTTGLTLPIETSSSSSSSSSLSASTSPSVTSAFETLYPILDLPIPPVFSTDPYSAFSDLMDTLVMRYIPPLSGVLITHSPTRFLQDTALFSADSAFATASLGFECIVWRPKIGQMLEGTIALSSPSHVSLLLYGLFNASIPASHLPGDEWEFLLNGEQGGIDAAQDRGMGYWRNKLDHSRLGASDGKLKFTVISLTIANHMLSLHGSLLKHPFSGPPPTLDRSYLKKSLLPSTFGLGTTNPLGKDPADSTQISPTPTPRRVRWQDQDQDTDATNAIDLAGAQDSNTEEDQEDVTRFDTPATVVKIKSSKKENSKRKSTSGSTPDDAQVSIDSPKPEKKRRKQA</sequence>
<dbReference type="HOGENOM" id="CLU_050548_0_0_1"/>
<dbReference type="AlphaFoldDB" id="I2G594"/>
<dbReference type="STRING" id="1128400.I2G594"/>
<feature type="region of interest" description="Disordered" evidence="5">
    <location>
        <begin position="269"/>
        <end position="377"/>
    </location>
</feature>
<evidence type="ECO:0000256" key="5">
    <source>
        <dbReference type="SAM" id="MobiDB-lite"/>
    </source>
</evidence>
<organism evidence="7 8">
    <name type="scientific">Ustilago hordei</name>
    <name type="common">Barley covered smut fungus</name>
    <dbReference type="NCBI Taxonomy" id="120017"/>
    <lineage>
        <taxon>Eukaryota</taxon>
        <taxon>Fungi</taxon>
        <taxon>Dikarya</taxon>
        <taxon>Basidiomycota</taxon>
        <taxon>Ustilaginomycotina</taxon>
        <taxon>Ustilaginomycetes</taxon>
        <taxon>Ustilaginales</taxon>
        <taxon>Ustilaginaceae</taxon>
        <taxon>Ustilago</taxon>
    </lineage>
</organism>
<keyword evidence="4" id="KW-0539">Nucleus</keyword>
<comment type="caution">
    <text evidence="7">The sequence shown here is derived from an EMBL/GenBank/DDBJ whole genome shotgun (WGS) entry which is preliminary data.</text>
</comment>
<feature type="domain" description="RPA43 OB" evidence="6">
    <location>
        <begin position="144"/>
        <end position="243"/>
    </location>
</feature>
<evidence type="ECO:0000256" key="4">
    <source>
        <dbReference type="ARBA" id="ARBA00023242"/>
    </source>
</evidence>
<dbReference type="PANTHER" id="PTHR12709:SF5">
    <property type="entry name" value="DNA-DIRECTED RNA POLYMERASE I SUBUNIT RPA43"/>
    <property type="match status" value="1"/>
</dbReference>
<proteinExistence type="predicted"/>
<feature type="compositionally biased region" description="Basic and acidic residues" evidence="5">
    <location>
        <begin position="1"/>
        <end position="18"/>
    </location>
</feature>
<dbReference type="InterPro" id="IPR041178">
    <property type="entry name" value="RPA43_OB"/>
</dbReference>
<evidence type="ECO:0000256" key="2">
    <source>
        <dbReference type="ARBA" id="ARBA00022478"/>
    </source>
</evidence>
<dbReference type="OMA" id="WRPKIGQ"/>
<feature type="region of interest" description="Disordered" evidence="5">
    <location>
        <begin position="1"/>
        <end position="58"/>
    </location>
</feature>
<dbReference type="EMBL" id="CAGI01000191">
    <property type="protein sequence ID" value="CCF54337.1"/>
    <property type="molecule type" value="Genomic_DNA"/>
</dbReference>
<dbReference type="InterPro" id="IPR036898">
    <property type="entry name" value="RNA_pol_Rpb7-like_N_sf"/>
</dbReference>
<keyword evidence="3" id="KW-0804">Transcription</keyword>
<dbReference type="GO" id="GO:0006362">
    <property type="term" value="P:transcription elongation by RNA polymerase I"/>
    <property type="evidence" value="ECO:0007669"/>
    <property type="project" value="TreeGrafter"/>
</dbReference>
<protein>
    <submittedName>
        <fullName evidence="7">Related to Rpa43-43 kD subunit of DNA-directed RNA polymerase I</fullName>
    </submittedName>
</protein>
<dbReference type="Gene3D" id="3.30.1490.120">
    <property type="entry name" value="RNA polymerase Rpb7-like, N-terminal domain"/>
    <property type="match status" value="1"/>
</dbReference>
<reference evidence="7 8" key="1">
    <citation type="journal article" date="2012" name="Plant Cell">
        <title>Genome comparison of barley and maize smut fungi reveals targeted loss of RNA silencing components and species-specific presence of transposable elements.</title>
        <authorList>
            <person name="Laurie J.D."/>
            <person name="Ali S."/>
            <person name="Linning R."/>
            <person name="Mannhaupt G."/>
            <person name="Wong P."/>
            <person name="Gueldener U."/>
            <person name="Muensterkoetter M."/>
            <person name="Moore R."/>
            <person name="Kahmann R."/>
            <person name="Bakkeren G."/>
            <person name="Schirawski J."/>
        </authorList>
    </citation>
    <scope>NUCLEOTIDE SEQUENCE [LARGE SCALE GENOMIC DNA]</scope>
    <source>
        <strain evidence="8">Uh4875-4</strain>
    </source>
</reference>
<dbReference type="GO" id="GO:0006352">
    <property type="term" value="P:DNA-templated transcription initiation"/>
    <property type="evidence" value="ECO:0007669"/>
    <property type="project" value="InterPro"/>
</dbReference>
<comment type="subcellular location">
    <subcellularLocation>
        <location evidence="1">Nucleus</location>
    </subcellularLocation>
</comment>
<keyword evidence="2 7" id="KW-0240">DNA-directed RNA polymerase</keyword>
<dbReference type="InterPro" id="IPR045113">
    <property type="entry name" value="Rpb7-like"/>
</dbReference>